<accession>A0ABW5JSB0</accession>
<comment type="caution">
    <text evidence="1">The sequence shown here is derived from an EMBL/GenBank/DDBJ whole genome shotgun (WGS) entry which is preliminary data.</text>
</comment>
<dbReference type="EMBL" id="JBHULK010000002">
    <property type="protein sequence ID" value="MFD2535179.1"/>
    <property type="molecule type" value="Genomic_DNA"/>
</dbReference>
<evidence type="ECO:0000313" key="1">
    <source>
        <dbReference type="EMBL" id="MFD2535179.1"/>
    </source>
</evidence>
<sequence length="267" mass="31579">MKNINEKIQHILNLYVEDIQFELKERWNSWEKDLNTPEIYEVVGGILARQITITEHLLSCSSLWNGHMAPMVLRSLADNYINLAWILEDPLERSRKFIFFGLGQEKLQIAHQKKELKSSGNLEENKVYIEAMENWINSQRYVFLTEVNLSKWSEISVRKMAEEAGCIDFYNYVYQPFSVNAHNMWNHIAKYNLIESSNPLHKNFRRPGKFSTDADFHYVDLACKYVNKMFSLYDLKIGFSSNRLYPYKKLHNAINKLSKEFSNDEEE</sequence>
<keyword evidence="2" id="KW-1185">Reference proteome</keyword>
<evidence type="ECO:0000313" key="2">
    <source>
        <dbReference type="Proteomes" id="UP001597441"/>
    </source>
</evidence>
<dbReference type="InterPro" id="IPR043733">
    <property type="entry name" value="DUF5677"/>
</dbReference>
<protein>
    <submittedName>
        <fullName evidence="1">DUF5677 domain-containing protein</fullName>
    </submittedName>
</protein>
<proteinExistence type="predicted"/>
<dbReference type="RefSeq" id="WP_388017160.1">
    <property type="nucleotide sequence ID" value="NZ_JBHUDT010000002.1"/>
</dbReference>
<gene>
    <name evidence="1" type="ORF">ACFSQS_08705</name>
</gene>
<organism evidence="1 2">
    <name type="scientific">Gelatiniphilus marinus</name>
    <dbReference type="NCBI Taxonomy" id="1759464"/>
    <lineage>
        <taxon>Bacteria</taxon>
        <taxon>Pseudomonadati</taxon>
        <taxon>Bacteroidota</taxon>
        <taxon>Flavobacteriia</taxon>
        <taxon>Flavobacteriales</taxon>
        <taxon>Flavobacteriaceae</taxon>
        <taxon>Gelatiniphilus</taxon>
    </lineage>
</organism>
<dbReference type="Pfam" id="PF18928">
    <property type="entry name" value="DUF5677"/>
    <property type="match status" value="1"/>
</dbReference>
<name>A0ABW5JSB0_9FLAO</name>
<dbReference type="Proteomes" id="UP001597441">
    <property type="component" value="Unassembled WGS sequence"/>
</dbReference>
<reference evidence="2" key="1">
    <citation type="journal article" date="2019" name="Int. J. Syst. Evol. Microbiol.">
        <title>The Global Catalogue of Microorganisms (GCM) 10K type strain sequencing project: providing services to taxonomists for standard genome sequencing and annotation.</title>
        <authorList>
            <consortium name="The Broad Institute Genomics Platform"/>
            <consortium name="The Broad Institute Genome Sequencing Center for Infectious Disease"/>
            <person name="Wu L."/>
            <person name="Ma J."/>
        </authorList>
    </citation>
    <scope>NUCLEOTIDE SEQUENCE [LARGE SCALE GENOMIC DNA]</scope>
    <source>
        <strain evidence="2">KCTC 42903</strain>
    </source>
</reference>